<dbReference type="Pfam" id="PF00535">
    <property type="entry name" value="Glycos_transf_2"/>
    <property type="match status" value="1"/>
</dbReference>
<comment type="caution">
    <text evidence="2">The sequence shown here is derived from an EMBL/GenBank/DDBJ whole genome shotgun (WGS) entry which is preliminary data.</text>
</comment>
<organism evidence="2 3">
    <name type="scientific">Plasticicumulans lactativorans</name>
    <dbReference type="NCBI Taxonomy" id="1133106"/>
    <lineage>
        <taxon>Bacteria</taxon>
        <taxon>Pseudomonadati</taxon>
        <taxon>Pseudomonadota</taxon>
        <taxon>Gammaproteobacteria</taxon>
        <taxon>Candidatus Competibacteraceae</taxon>
        <taxon>Plasticicumulans</taxon>
    </lineage>
</organism>
<dbReference type="AlphaFoldDB" id="A0A4R2L6V6"/>
<gene>
    <name evidence="2" type="ORF">EV699_11725</name>
</gene>
<dbReference type="InterPro" id="IPR001173">
    <property type="entry name" value="Glyco_trans_2-like"/>
</dbReference>
<dbReference type="InterPro" id="IPR029044">
    <property type="entry name" value="Nucleotide-diphossugar_trans"/>
</dbReference>
<keyword evidence="2" id="KW-0808">Transferase</keyword>
<dbReference type="PANTHER" id="PTHR43179:SF7">
    <property type="entry name" value="RHAMNOSYLTRANSFERASE WBBL"/>
    <property type="match status" value="1"/>
</dbReference>
<keyword evidence="3" id="KW-1185">Reference proteome</keyword>
<dbReference type="PANTHER" id="PTHR43179">
    <property type="entry name" value="RHAMNOSYLTRANSFERASE WBBL"/>
    <property type="match status" value="1"/>
</dbReference>
<evidence type="ECO:0000313" key="3">
    <source>
        <dbReference type="Proteomes" id="UP000295765"/>
    </source>
</evidence>
<reference evidence="2 3" key="1">
    <citation type="submission" date="2019-03" db="EMBL/GenBank/DDBJ databases">
        <title>Genomic Encyclopedia of Type Strains, Phase IV (KMG-IV): sequencing the most valuable type-strain genomes for metagenomic binning, comparative biology and taxonomic classification.</title>
        <authorList>
            <person name="Goeker M."/>
        </authorList>
    </citation>
    <scope>NUCLEOTIDE SEQUENCE [LARGE SCALE GENOMIC DNA]</scope>
    <source>
        <strain evidence="2 3">DSM 25287</strain>
    </source>
</reference>
<dbReference type="Proteomes" id="UP000295765">
    <property type="component" value="Unassembled WGS sequence"/>
</dbReference>
<dbReference type="GO" id="GO:0016740">
    <property type="term" value="F:transferase activity"/>
    <property type="evidence" value="ECO:0007669"/>
    <property type="project" value="UniProtKB-KW"/>
</dbReference>
<evidence type="ECO:0000313" key="2">
    <source>
        <dbReference type="EMBL" id="TCO79716.1"/>
    </source>
</evidence>
<dbReference type="CDD" id="cd04186">
    <property type="entry name" value="GT_2_like_c"/>
    <property type="match status" value="1"/>
</dbReference>
<dbReference type="SUPFAM" id="SSF53448">
    <property type="entry name" value="Nucleotide-diphospho-sugar transferases"/>
    <property type="match status" value="1"/>
</dbReference>
<dbReference type="Gene3D" id="3.90.550.10">
    <property type="entry name" value="Spore Coat Polysaccharide Biosynthesis Protein SpsA, Chain A"/>
    <property type="match status" value="1"/>
</dbReference>
<evidence type="ECO:0000259" key="1">
    <source>
        <dbReference type="Pfam" id="PF00535"/>
    </source>
</evidence>
<dbReference type="OrthoDB" id="9771846at2"/>
<sequence>MNSPVKPLEARLLAQRARASIDPAERERLRQVRVGAVLVTYNSERWLDDCFRGLGRQDKVDLRVYVVDNGSTDGTLAHVAALDTPLRVTPIPLGANRGYAVACNAGIRAALAEDVDYVLILNPDVELLDGALAEMVLVSLAEPRLGPVSPLHVNREGDRVEPGCYWFVRHTGALREEPPAAAELQRHYPIEYLSGAIMLLSRDMLERVGWFDELFFFFGEDNDLCRRSYLAGYPPAVAVRAQAFHWHATYRGLDAFRRSAQRRANYGLILKKPTRWFWLNTLLTLVKFALDLRRVNADPDERRRAFADLRTVFAGFWALRASRARDRARIRAALGRA</sequence>
<dbReference type="RefSeq" id="WP_132544345.1">
    <property type="nucleotide sequence ID" value="NZ_SLWY01000017.1"/>
</dbReference>
<proteinExistence type="predicted"/>
<dbReference type="EMBL" id="SLWY01000017">
    <property type="protein sequence ID" value="TCO79716.1"/>
    <property type="molecule type" value="Genomic_DNA"/>
</dbReference>
<name>A0A4R2L6V6_9GAMM</name>
<accession>A0A4R2L6V6</accession>
<protein>
    <submittedName>
        <fullName evidence="2">GT2 family glycosyltransferase</fullName>
    </submittedName>
</protein>
<feature type="domain" description="Glycosyltransferase 2-like" evidence="1">
    <location>
        <begin position="37"/>
        <end position="206"/>
    </location>
</feature>